<feature type="compositionally biased region" description="Polar residues" evidence="8">
    <location>
        <begin position="63"/>
        <end position="74"/>
    </location>
</feature>
<keyword evidence="10" id="KW-1185">Reference proteome</keyword>
<evidence type="ECO:0000256" key="4">
    <source>
        <dbReference type="ARBA" id="ARBA00022824"/>
    </source>
</evidence>
<dbReference type="InterPro" id="IPR011012">
    <property type="entry name" value="Longin-like_dom_sf"/>
</dbReference>
<evidence type="ECO:0000256" key="8">
    <source>
        <dbReference type="SAM" id="MobiDB-lite"/>
    </source>
</evidence>
<dbReference type="Proteomes" id="UP001278500">
    <property type="component" value="Unassembled WGS sequence"/>
</dbReference>
<comment type="caution">
    <text evidence="9">The sequence shown here is derived from an EMBL/GenBank/DDBJ whole genome shotgun (WGS) entry which is preliminary data.</text>
</comment>
<comment type="similarity">
    <text evidence="7">Belongs to the TRAPP small subunits family. BET5 subfamily.</text>
</comment>
<dbReference type="CDD" id="cd14855">
    <property type="entry name" value="TRAPPC1_MUM2"/>
    <property type="match status" value="1"/>
</dbReference>
<keyword evidence="4" id="KW-0256">Endoplasmic reticulum</keyword>
<dbReference type="Gene3D" id="3.30.450.70">
    <property type="match status" value="1"/>
</dbReference>
<dbReference type="GeneID" id="87864269"/>
<gene>
    <name evidence="9" type="ORF">B0H65DRAFT_471711</name>
</gene>
<dbReference type="InterPro" id="IPR007233">
    <property type="entry name" value="TRAPPC"/>
</dbReference>
<evidence type="ECO:0000256" key="5">
    <source>
        <dbReference type="ARBA" id="ARBA00022892"/>
    </source>
</evidence>
<dbReference type="Pfam" id="PF04099">
    <property type="entry name" value="Sybindin"/>
    <property type="match status" value="1"/>
</dbReference>
<comment type="subcellular location">
    <subcellularLocation>
        <location evidence="2">Endoplasmic reticulum</location>
    </subcellularLocation>
    <subcellularLocation>
        <location evidence="1">Golgi apparatus</location>
        <location evidence="1">cis-Golgi network</location>
    </subcellularLocation>
</comment>
<dbReference type="RefSeq" id="XP_062679187.1">
    <property type="nucleotide sequence ID" value="XM_062827115.1"/>
</dbReference>
<dbReference type="GO" id="GO:0005783">
    <property type="term" value="C:endoplasmic reticulum"/>
    <property type="evidence" value="ECO:0007669"/>
    <property type="project" value="UniProtKB-SubCell"/>
</dbReference>
<organism evidence="9 10">
    <name type="scientific">Neurospora tetraspora</name>
    <dbReference type="NCBI Taxonomy" id="94610"/>
    <lineage>
        <taxon>Eukaryota</taxon>
        <taxon>Fungi</taxon>
        <taxon>Dikarya</taxon>
        <taxon>Ascomycota</taxon>
        <taxon>Pezizomycotina</taxon>
        <taxon>Sordariomycetes</taxon>
        <taxon>Sordariomycetidae</taxon>
        <taxon>Sordariales</taxon>
        <taxon>Sordariaceae</taxon>
        <taxon>Neurospora</taxon>
    </lineage>
</organism>
<dbReference type="SUPFAM" id="SSF64356">
    <property type="entry name" value="SNARE-like"/>
    <property type="match status" value="1"/>
</dbReference>
<accession>A0AAE0MP43</accession>
<evidence type="ECO:0000256" key="7">
    <source>
        <dbReference type="ARBA" id="ARBA00038167"/>
    </source>
</evidence>
<feature type="region of interest" description="Disordered" evidence="8">
    <location>
        <begin position="58"/>
        <end position="144"/>
    </location>
</feature>
<dbReference type="EMBL" id="JAUEPP010000006">
    <property type="protein sequence ID" value="KAK3340245.1"/>
    <property type="molecule type" value="Genomic_DNA"/>
</dbReference>
<dbReference type="SMART" id="SM01399">
    <property type="entry name" value="Sybindin"/>
    <property type="match status" value="1"/>
</dbReference>
<feature type="compositionally biased region" description="Low complexity" evidence="8">
    <location>
        <begin position="88"/>
        <end position="104"/>
    </location>
</feature>
<dbReference type="AlphaFoldDB" id="A0AAE0MP43"/>
<evidence type="ECO:0000256" key="3">
    <source>
        <dbReference type="ARBA" id="ARBA00022448"/>
    </source>
</evidence>
<keyword evidence="3" id="KW-0813">Transport</keyword>
<evidence type="ECO:0000256" key="1">
    <source>
        <dbReference type="ARBA" id="ARBA00004222"/>
    </source>
</evidence>
<evidence type="ECO:0000256" key="2">
    <source>
        <dbReference type="ARBA" id="ARBA00004240"/>
    </source>
</evidence>
<dbReference type="GO" id="GO:0006888">
    <property type="term" value="P:endoplasmic reticulum to Golgi vesicle-mediated transport"/>
    <property type="evidence" value="ECO:0007669"/>
    <property type="project" value="TreeGrafter"/>
</dbReference>
<keyword evidence="5" id="KW-0931">ER-Golgi transport</keyword>
<protein>
    <submittedName>
        <fullName evidence="9">Longin-like domain-containing protein</fullName>
    </submittedName>
</protein>
<dbReference type="GO" id="GO:0030008">
    <property type="term" value="C:TRAPP complex"/>
    <property type="evidence" value="ECO:0007669"/>
    <property type="project" value="InterPro"/>
</dbReference>
<feature type="region of interest" description="Disordered" evidence="8">
    <location>
        <begin position="174"/>
        <end position="209"/>
    </location>
</feature>
<proteinExistence type="inferred from homology"/>
<dbReference type="PANTHER" id="PTHR23249:SF16">
    <property type="entry name" value="TRAFFICKING PROTEIN PARTICLE COMPLEX SUBUNIT 1"/>
    <property type="match status" value="1"/>
</dbReference>
<reference evidence="9" key="2">
    <citation type="submission" date="2023-06" db="EMBL/GenBank/DDBJ databases">
        <authorList>
            <consortium name="Lawrence Berkeley National Laboratory"/>
            <person name="Haridas S."/>
            <person name="Hensen N."/>
            <person name="Bonometti L."/>
            <person name="Westerberg I."/>
            <person name="Brannstrom I.O."/>
            <person name="Guillou S."/>
            <person name="Cros-Aarteil S."/>
            <person name="Calhoun S."/>
            <person name="Kuo A."/>
            <person name="Mondo S."/>
            <person name="Pangilinan J."/>
            <person name="Riley R."/>
            <person name="Labutti K."/>
            <person name="Andreopoulos B."/>
            <person name="Lipzen A."/>
            <person name="Chen C."/>
            <person name="Yanf M."/>
            <person name="Daum C."/>
            <person name="Ng V."/>
            <person name="Clum A."/>
            <person name="Steindorff A."/>
            <person name="Ohm R."/>
            <person name="Martin F."/>
            <person name="Silar P."/>
            <person name="Natvig D."/>
            <person name="Lalanne C."/>
            <person name="Gautier V."/>
            <person name="Ament-Velasquez S.L."/>
            <person name="Kruys A."/>
            <person name="Hutchinson M.I."/>
            <person name="Powell A.J."/>
            <person name="Barry K."/>
            <person name="Miller A.N."/>
            <person name="Grigoriev I.V."/>
            <person name="Debuchy R."/>
            <person name="Gladieux P."/>
            <person name="Thoren M.H."/>
            <person name="Johannesson H."/>
        </authorList>
    </citation>
    <scope>NUCLEOTIDE SEQUENCE</scope>
    <source>
        <strain evidence="9">CBS 560.94</strain>
    </source>
</reference>
<evidence type="ECO:0000256" key="6">
    <source>
        <dbReference type="ARBA" id="ARBA00023034"/>
    </source>
</evidence>
<evidence type="ECO:0000313" key="10">
    <source>
        <dbReference type="Proteomes" id="UP001278500"/>
    </source>
</evidence>
<evidence type="ECO:0000313" key="9">
    <source>
        <dbReference type="EMBL" id="KAK3340245.1"/>
    </source>
</evidence>
<dbReference type="FunFam" id="3.30.450.70:FF:000013">
    <property type="entry name" value="TRAPP complex subunit, variant"/>
    <property type="match status" value="1"/>
</dbReference>
<sequence length="338" mass="36836">MRFFCFFPTFDTFNPTRSVLSRKSISRDYTVDHCSLCVREADGMKVALEVSTVSAFPWGRSAPASNPTGSTPGRTTPAADNGTPGQGSAPHSSSQLPSQSQSQPTVLRPSCPNVYLASTRRLHSTPTPPGPRCTSAVPPSPQIDLRATSPTMVVYSFYIFDRHTECIYSKTWLPPPPAPGAQQQHDGPTSTTGAAVASSDPHHHPPNTLRSARSAVSAANKASDDAKLIFGTVFSLRNMVRKLGGEDDAFISYRTAQYKLHYYETASNLRFVMLTDTGTLSMRNVMHQIYINLWCEYVVKNPLSPVEHKGGAGVRNELFELGLNQFITGLIGRTGGQR</sequence>
<keyword evidence="6" id="KW-0333">Golgi apparatus</keyword>
<reference evidence="9" key="1">
    <citation type="journal article" date="2023" name="Mol. Phylogenet. Evol.">
        <title>Genome-scale phylogeny and comparative genomics of the fungal order Sordariales.</title>
        <authorList>
            <person name="Hensen N."/>
            <person name="Bonometti L."/>
            <person name="Westerberg I."/>
            <person name="Brannstrom I.O."/>
            <person name="Guillou S."/>
            <person name="Cros-Aarteil S."/>
            <person name="Calhoun S."/>
            <person name="Haridas S."/>
            <person name="Kuo A."/>
            <person name="Mondo S."/>
            <person name="Pangilinan J."/>
            <person name="Riley R."/>
            <person name="LaButti K."/>
            <person name="Andreopoulos B."/>
            <person name="Lipzen A."/>
            <person name="Chen C."/>
            <person name="Yan M."/>
            <person name="Daum C."/>
            <person name="Ng V."/>
            <person name="Clum A."/>
            <person name="Steindorff A."/>
            <person name="Ohm R.A."/>
            <person name="Martin F."/>
            <person name="Silar P."/>
            <person name="Natvig D.O."/>
            <person name="Lalanne C."/>
            <person name="Gautier V."/>
            <person name="Ament-Velasquez S.L."/>
            <person name="Kruys A."/>
            <person name="Hutchinson M.I."/>
            <person name="Powell A.J."/>
            <person name="Barry K."/>
            <person name="Miller A.N."/>
            <person name="Grigoriev I.V."/>
            <person name="Debuchy R."/>
            <person name="Gladieux P."/>
            <person name="Hiltunen Thoren M."/>
            <person name="Johannesson H."/>
        </authorList>
    </citation>
    <scope>NUCLEOTIDE SEQUENCE</scope>
    <source>
        <strain evidence="9">CBS 560.94</strain>
    </source>
</reference>
<dbReference type="PANTHER" id="PTHR23249">
    <property type="entry name" value="TRAFFICKING PROTEIN PARTICLE COMPLEX SUBUNIT"/>
    <property type="match status" value="1"/>
</dbReference>
<dbReference type="GO" id="GO:0005794">
    <property type="term" value="C:Golgi apparatus"/>
    <property type="evidence" value="ECO:0007669"/>
    <property type="project" value="UniProtKB-SubCell"/>
</dbReference>
<name>A0AAE0MP43_9PEZI</name>